<accession>A0A7M1T035</accession>
<keyword evidence="3 5" id="KW-0663">Pyridoxal phosphate</keyword>
<dbReference type="GO" id="GO:0030632">
    <property type="term" value="P:D-alanine biosynthetic process"/>
    <property type="evidence" value="ECO:0007669"/>
    <property type="project" value="UniProtKB-UniRule"/>
</dbReference>
<dbReference type="InterPro" id="IPR035911">
    <property type="entry name" value="MurE/MurF_N"/>
</dbReference>
<feature type="domain" description="Alanine racemase C-terminal" evidence="8">
    <location>
        <begin position="688"/>
        <end position="812"/>
    </location>
</feature>
<dbReference type="PRINTS" id="PR00992">
    <property type="entry name" value="ALARACEMASE"/>
</dbReference>
<dbReference type="HAMAP" id="MF_01201">
    <property type="entry name" value="Ala_racemase"/>
    <property type="match status" value="1"/>
</dbReference>
<dbReference type="NCBIfam" id="NF008897">
    <property type="entry name" value="PRK11930.1"/>
    <property type="match status" value="1"/>
</dbReference>
<dbReference type="InterPro" id="IPR009006">
    <property type="entry name" value="Ala_racemase/Decarboxylase_C"/>
</dbReference>
<dbReference type="InterPro" id="IPR011079">
    <property type="entry name" value="Ala_racemase_C"/>
</dbReference>
<dbReference type="UniPathway" id="UPA00042">
    <property type="reaction ID" value="UER00497"/>
</dbReference>
<dbReference type="AlphaFoldDB" id="A0A7M1T035"/>
<proteinExistence type="inferred from homology"/>
<evidence type="ECO:0000256" key="3">
    <source>
        <dbReference type="ARBA" id="ARBA00022898"/>
    </source>
</evidence>
<dbReference type="PANTHER" id="PTHR30511:SF0">
    <property type="entry name" value="ALANINE RACEMASE, CATABOLIC-RELATED"/>
    <property type="match status" value="1"/>
</dbReference>
<organism evidence="9 10">
    <name type="scientific">Cruoricaptor ignavus</name>
    <dbReference type="NCBI Taxonomy" id="1118202"/>
    <lineage>
        <taxon>Bacteria</taxon>
        <taxon>Pseudomonadati</taxon>
        <taxon>Bacteroidota</taxon>
        <taxon>Flavobacteriia</taxon>
        <taxon>Flavobacteriales</taxon>
        <taxon>Weeksellaceae</taxon>
        <taxon>Cruoricaptor</taxon>
    </lineage>
</organism>
<dbReference type="EC" id="5.1.1.1" evidence="5"/>
<feature type="binding site" evidence="5 7">
    <location>
        <position position="758"/>
    </location>
    <ligand>
        <name>substrate</name>
    </ligand>
</feature>
<dbReference type="PANTHER" id="PTHR30511">
    <property type="entry name" value="ALANINE RACEMASE"/>
    <property type="match status" value="1"/>
</dbReference>
<dbReference type="SUPFAM" id="SSF51419">
    <property type="entry name" value="PLP-binding barrel"/>
    <property type="match status" value="1"/>
</dbReference>
<evidence type="ECO:0000259" key="8">
    <source>
        <dbReference type="SMART" id="SM01005"/>
    </source>
</evidence>
<comment type="function">
    <text evidence="5">Catalyzes the interconversion of L-alanine and D-alanine. May also act on other amino acids.</text>
</comment>
<evidence type="ECO:0000256" key="6">
    <source>
        <dbReference type="PIRSR" id="PIRSR600821-50"/>
    </source>
</evidence>
<keyword evidence="9" id="KW-0436">Ligase</keyword>
<dbReference type="Proteomes" id="UP000593605">
    <property type="component" value="Chromosome"/>
</dbReference>
<dbReference type="InterPro" id="IPR036615">
    <property type="entry name" value="Mur_ligase_C_dom_sf"/>
</dbReference>
<evidence type="ECO:0000256" key="1">
    <source>
        <dbReference type="ARBA" id="ARBA00000316"/>
    </source>
</evidence>
<dbReference type="KEGG" id="civ:IMZ16_06495"/>
<dbReference type="Gene3D" id="3.20.20.10">
    <property type="entry name" value="Alanine racemase"/>
    <property type="match status" value="1"/>
</dbReference>
<dbReference type="InterPro" id="IPR013221">
    <property type="entry name" value="Mur_ligase_cen"/>
</dbReference>
<evidence type="ECO:0000256" key="7">
    <source>
        <dbReference type="PIRSR" id="PIRSR600821-52"/>
    </source>
</evidence>
<dbReference type="Gene3D" id="2.40.37.10">
    <property type="entry name" value="Lyase, Ornithine Decarboxylase, Chain A, domain 1"/>
    <property type="match status" value="1"/>
</dbReference>
<sequence>MRYSVRELAELTNSQFAGDAELVIENIAIDSRSIFSSEKTAFIAIRTARNSGEKFITDAVSKGIKVIISESLEIDNQDITWIKCSDAISFLRRLAIAHLNNFSRMTKIGITGSNGKTVVKEWLYQCLLPEFRTVKSPKSYNSQIGLPLSILLADAQHQLGIFEVGISQPGEMELQEEVLQPEIGVLTNVGFAHSSHFQSFEQHVEEKLKLFQNSKVIFYNGDDTRITAAVRGKFDRKQIISFGLSPQNDIYPIKAADDTICIVINNFKVKLSLPICYKDDQFLCNVLIIAGILNYFNFSPEKISQKISQLRPIEMRMESVKGIRRNLIINDSYTLDRDSLSVAFQSLQEYQNENKILIISDFAEVRSPEKFYPEIVKLINAQSFSRIILVGEEFPKYQHGLIADTHSFPDTQALLQSGILTLISHSLILVKGARKFRMEDISKFLQLQKHDTVLEINLNSLLHNINRHRDFLRQETRLMAMVKANAYGVGSFEISEFLQHHHIDYLGVAFADEGAELRKKGITVPIMVMNPEQHSYGTVIDFGLEPEIYSFRVLELFSKALAEKGIQEAFPVHIKLETGMNRLGFEEKGLMELAALLKTKNVVVKSIFSHFATADMPEESGFVHFQAENFERMSAKLSEELGYRPMRHICNSAGISLFPEYQYDMVRLGIGMYGISANRLLQNELQPVVAFKTVISQISVLKPGETVGYGRRYSAAKETRIATIPVGYADGIRRSLSGGKGSVSVGGKLCPIVGSVCMDMLMIDLGDAAAEEGDEVIIFHNDPSLQDFANYCDTIPYEVLTSISSRVKRIYIKD</sequence>
<dbReference type="SMART" id="SM01005">
    <property type="entry name" value="Ala_racemase_C"/>
    <property type="match status" value="1"/>
</dbReference>
<evidence type="ECO:0000256" key="5">
    <source>
        <dbReference type="HAMAP-Rule" id="MF_01201"/>
    </source>
</evidence>
<evidence type="ECO:0000313" key="10">
    <source>
        <dbReference type="Proteomes" id="UP000593605"/>
    </source>
</evidence>
<dbReference type="InterPro" id="IPR000821">
    <property type="entry name" value="Ala_racemase"/>
</dbReference>
<dbReference type="SUPFAM" id="SSF50621">
    <property type="entry name" value="Alanine racemase C-terminal domain-like"/>
    <property type="match status" value="1"/>
</dbReference>
<dbReference type="GO" id="GO:0016881">
    <property type="term" value="F:acid-amino acid ligase activity"/>
    <property type="evidence" value="ECO:0007669"/>
    <property type="project" value="InterPro"/>
</dbReference>
<dbReference type="RefSeq" id="WP_193439362.1">
    <property type="nucleotide sequence ID" value="NZ_CP063145.1"/>
</dbReference>
<dbReference type="InterPro" id="IPR001608">
    <property type="entry name" value="Ala_racemase_N"/>
</dbReference>
<dbReference type="Gene3D" id="3.40.1190.10">
    <property type="entry name" value="Mur-like, catalytic domain"/>
    <property type="match status" value="1"/>
</dbReference>
<evidence type="ECO:0000256" key="4">
    <source>
        <dbReference type="ARBA" id="ARBA00023235"/>
    </source>
</evidence>
<dbReference type="Pfam" id="PF00842">
    <property type="entry name" value="Ala_racemase_C"/>
    <property type="match status" value="1"/>
</dbReference>
<dbReference type="Pfam" id="PF01168">
    <property type="entry name" value="Ala_racemase_N"/>
    <property type="match status" value="1"/>
</dbReference>
<feature type="binding site" evidence="5 7">
    <location>
        <position position="582"/>
    </location>
    <ligand>
        <name>substrate</name>
    </ligand>
</feature>
<dbReference type="InterPro" id="IPR036565">
    <property type="entry name" value="Mur-like_cat_sf"/>
</dbReference>
<dbReference type="FunFam" id="3.20.20.10:FF:000002">
    <property type="entry name" value="Alanine racemase"/>
    <property type="match status" value="1"/>
</dbReference>
<name>A0A7M1T035_9FLAO</name>
<dbReference type="Gene3D" id="3.40.1390.10">
    <property type="entry name" value="MurE/MurF, N-terminal domain"/>
    <property type="match status" value="1"/>
</dbReference>
<dbReference type="NCBIfam" id="TIGR00492">
    <property type="entry name" value="alr"/>
    <property type="match status" value="1"/>
</dbReference>
<dbReference type="GO" id="GO:0005829">
    <property type="term" value="C:cytosol"/>
    <property type="evidence" value="ECO:0007669"/>
    <property type="project" value="TreeGrafter"/>
</dbReference>
<dbReference type="GO" id="GO:0005524">
    <property type="term" value="F:ATP binding"/>
    <property type="evidence" value="ECO:0007669"/>
    <property type="project" value="InterPro"/>
</dbReference>
<dbReference type="SUPFAM" id="SSF53244">
    <property type="entry name" value="MurD-like peptide ligases, peptide-binding domain"/>
    <property type="match status" value="1"/>
</dbReference>
<comment type="similarity">
    <text evidence="5">Belongs to the alanine racemase family.</text>
</comment>
<evidence type="ECO:0000313" key="9">
    <source>
        <dbReference type="EMBL" id="QOR73188.1"/>
    </source>
</evidence>
<feature type="modified residue" description="N6-(pyridoxal phosphate)lysine" evidence="5 6">
    <location>
        <position position="483"/>
    </location>
</feature>
<comment type="pathway">
    <text evidence="5">Amino-acid biosynthesis; D-alanine biosynthesis; D-alanine from L-alanine: step 1/1.</text>
</comment>
<comment type="cofactor">
    <cofactor evidence="2 5 6">
        <name>pyridoxal 5'-phosphate</name>
        <dbReference type="ChEBI" id="CHEBI:597326"/>
    </cofactor>
</comment>
<keyword evidence="4 5" id="KW-0413">Isomerase</keyword>
<comment type="catalytic activity">
    <reaction evidence="1 5">
        <text>L-alanine = D-alanine</text>
        <dbReference type="Rhea" id="RHEA:20249"/>
        <dbReference type="ChEBI" id="CHEBI:57416"/>
        <dbReference type="ChEBI" id="CHEBI:57972"/>
        <dbReference type="EC" id="5.1.1.1"/>
    </reaction>
</comment>
<dbReference type="EMBL" id="CP063145">
    <property type="protein sequence ID" value="QOR73188.1"/>
    <property type="molecule type" value="Genomic_DNA"/>
</dbReference>
<protein>
    <recommendedName>
        <fullName evidence="5">Alanine racemase</fullName>
        <ecNumber evidence="5">5.1.1.1</ecNumber>
    </recommendedName>
</protein>
<dbReference type="SUPFAM" id="SSF53623">
    <property type="entry name" value="MurD-like peptide ligases, catalytic domain"/>
    <property type="match status" value="1"/>
</dbReference>
<feature type="active site" description="Proton acceptor; specific for D-alanine" evidence="5">
    <location>
        <position position="483"/>
    </location>
</feature>
<dbReference type="GO" id="GO:0030170">
    <property type="term" value="F:pyridoxal phosphate binding"/>
    <property type="evidence" value="ECO:0007669"/>
    <property type="project" value="UniProtKB-UniRule"/>
</dbReference>
<dbReference type="CDD" id="cd00430">
    <property type="entry name" value="PLPDE_III_AR"/>
    <property type="match status" value="1"/>
</dbReference>
<evidence type="ECO:0000256" key="2">
    <source>
        <dbReference type="ARBA" id="ARBA00001933"/>
    </source>
</evidence>
<dbReference type="SUPFAM" id="SSF63418">
    <property type="entry name" value="MurE/MurF N-terminal domain"/>
    <property type="match status" value="1"/>
</dbReference>
<dbReference type="Pfam" id="PF08245">
    <property type="entry name" value="Mur_ligase_M"/>
    <property type="match status" value="1"/>
</dbReference>
<dbReference type="GO" id="GO:0008784">
    <property type="term" value="F:alanine racemase activity"/>
    <property type="evidence" value="ECO:0007669"/>
    <property type="project" value="UniProtKB-UniRule"/>
</dbReference>
<dbReference type="Gene3D" id="3.90.190.20">
    <property type="entry name" value="Mur ligase, C-terminal domain"/>
    <property type="match status" value="1"/>
</dbReference>
<dbReference type="InterPro" id="IPR029066">
    <property type="entry name" value="PLP-binding_barrel"/>
</dbReference>
<reference evidence="9 10" key="1">
    <citation type="submission" date="2020-10" db="EMBL/GenBank/DDBJ databases">
        <title>Complete genome of Cruoricapor ignavus strain M1214 isolated from the blood culture of a febrile patient.</title>
        <authorList>
            <person name="Guglielmino C.J.D."/>
        </authorList>
    </citation>
    <scope>NUCLEOTIDE SEQUENCE [LARGE SCALE GENOMIC DNA]</scope>
    <source>
        <strain evidence="9 10">M1214</strain>
    </source>
</reference>
<gene>
    <name evidence="9" type="ORF">IMZ16_06495</name>
</gene>
<feature type="active site" description="Proton acceptor; specific for L-alanine" evidence="5">
    <location>
        <position position="709"/>
    </location>
</feature>